<gene>
    <name evidence="1" type="ORF">HMPREF0908_1858</name>
</gene>
<keyword evidence="2" id="KW-1185">Reference proteome</keyword>
<name>C4V5R4_9FIRM</name>
<accession>C4V5R4</accession>
<proteinExistence type="predicted"/>
<dbReference type="STRING" id="638302.HMPREF0908_1858"/>
<dbReference type="OrthoDB" id="1677943at2"/>
<evidence type="ECO:0000313" key="2">
    <source>
        <dbReference type="Proteomes" id="UP000005309"/>
    </source>
</evidence>
<dbReference type="AlphaFoldDB" id="C4V5R4"/>
<organism evidence="1 2">
    <name type="scientific">Selenomonas flueggei ATCC 43531</name>
    <dbReference type="NCBI Taxonomy" id="638302"/>
    <lineage>
        <taxon>Bacteria</taxon>
        <taxon>Bacillati</taxon>
        <taxon>Bacillota</taxon>
        <taxon>Negativicutes</taxon>
        <taxon>Selenomonadales</taxon>
        <taxon>Selenomonadaceae</taxon>
        <taxon>Selenomonas</taxon>
    </lineage>
</organism>
<evidence type="ECO:0000313" key="1">
    <source>
        <dbReference type="EMBL" id="EEQ47831.1"/>
    </source>
</evidence>
<comment type="caution">
    <text evidence="1">The sequence shown here is derived from an EMBL/GenBank/DDBJ whole genome shotgun (WGS) entry which is preliminary data.</text>
</comment>
<sequence>MAIDLPAQWVEQAQRIDWDSVCAAVADYGPALTVLRDTWDRETIREIADGHLFVRDAVLNDAIAQSLGTDGTIRSVQLTSHENGRLDIVCTTGKKYKRIELSGIIKEFVHTGDKSYAVYHVEKKKLPDHGFVSWLFSRLSLSMVERMVGRLDVSDRIPVDIKGNNITVDFHDVLAASRLGMTEFRGHRLLDMVEIEGAAVRDGGIMFDTRLNVPDDVKDALRAILKEKTTAPQDSAAEGDKN</sequence>
<dbReference type="EMBL" id="ACLA01000032">
    <property type="protein sequence ID" value="EEQ47831.1"/>
    <property type="molecule type" value="Genomic_DNA"/>
</dbReference>
<dbReference type="HOGENOM" id="CLU_1140973_0_0_9"/>
<dbReference type="RefSeq" id="WP_006690985.1">
    <property type="nucleotide sequence ID" value="NZ_GG694008.1"/>
</dbReference>
<dbReference type="eggNOG" id="ENOG5030VBA">
    <property type="taxonomic scope" value="Bacteria"/>
</dbReference>
<protein>
    <submittedName>
        <fullName evidence="1">Uncharacterized protein</fullName>
    </submittedName>
</protein>
<reference evidence="1 2" key="1">
    <citation type="submission" date="2009-04" db="EMBL/GenBank/DDBJ databases">
        <authorList>
            <person name="Qin X."/>
            <person name="Bachman B."/>
            <person name="Battles P."/>
            <person name="Bell A."/>
            <person name="Bess C."/>
            <person name="Bickham C."/>
            <person name="Chaboub L."/>
            <person name="Chen D."/>
            <person name="Coyle M."/>
            <person name="Deiros D.R."/>
            <person name="Dinh H."/>
            <person name="Forbes L."/>
            <person name="Fowler G."/>
            <person name="Francisco L."/>
            <person name="Fu Q."/>
            <person name="Gubbala S."/>
            <person name="Hale W."/>
            <person name="Han Y."/>
            <person name="Hemphill L."/>
            <person name="Highlander S.K."/>
            <person name="Hirani K."/>
            <person name="Hogues M."/>
            <person name="Jackson L."/>
            <person name="Jakkamsetti A."/>
            <person name="Javaid M."/>
            <person name="Jiang H."/>
            <person name="Korchina V."/>
            <person name="Kovar C."/>
            <person name="Lara F."/>
            <person name="Lee S."/>
            <person name="Mata R."/>
            <person name="Mathew T."/>
            <person name="Moen C."/>
            <person name="Morales K."/>
            <person name="Munidasa M."/>
            <person name="Nazareth L."/>
            <person name="Ngo R."/>
            <person name="Nguyen L."/>
            <person name="Okwuonu G."/>
            <person name="Ongeri F."/>
            <person name="Patil S."/>
            <person name="Petrosino J."/>
            <person name="Pham C."/>
            <person name="Pham P."/>
            <person name="Pu L.-L."/>
            <person name="Puazo M."/>
            <person name="Raj R."/>
            <person name="Reid J."/>
            <person name="Rouhana J."/>
            <person name="Saada N."/>
            <person name="Shang Y."/>
            <person name="Simmons D."/>
            <person name="Thornton R."/>
            <person name="Warren J."/>
            <person name="Weissenberger G."/>
            <person name="Zhang J."/>
            <person name="Zhang L."/>
            <person name="Zhou C."/>
            <person name="Zhu D."/>
            <person name="Muzny D."/>
            <person name="Worley K."/>
            <person name="Gibbs R."/>
        </authorList>
    </citation>
    <scope>NUCLEOTIDE SEQUENCE [LARGE SCALE GENOMIC DNA]</scope>
    <source>
        <strain evidence="1 2">ATCC 43531</strain>
    </source>
</reference>
<dbReference type="Proteomes" id="UP000005309">
    <property type="component" value="Unassembled WGS sequence"/>
</dbReference>